<dbReference type="EMBL" id="BAAAOG010000002">
    <property type="protein sequence ID" value="GAA1957036.1"/>
    <property type="molecule type" value="Genomic_DNA"/>
</dbReference>
<dbReference type="PRINTS" id="PR00411">
    <property type="entry name" value="PNDRDTASEI"/>
</dbReference>
<organism evidence="2 3">
    <name type="scientific">Microbacterium deminutum</name>
    <dbReference type="NCBI Taxonomy" id="344164"/>
    <lineage>
        <taxon>Bacteria</taxon>
        <taxon>Bacillati</taxon>
        <taxon>Actinomycetota</taxon>
        <taxon>Actinomycetes</taxon>
        <taxon>Micrococcales</taxon>
        <taxon>Microbacteriaceae</taxon>
        <taxon>Microbacterium</taxon>
    </lineage>
</organism>
<keyword evidence="1" id="KW-0560">Oxidoreductase</keyword>
<dbReference type="Gene3D" id="3.50.50.60">
    <property type="entry name" value="FAD/NAD(P)-binding domain"/>
    <property type="match status" value="1"/>
</dbReference>
<dbReference type="RefSeq" id="WP_344093795.1">
    <property type="nucleotide sequence ID" value="NZ_BAAAOG010000002.1"/>
</dbReference>
<dbReference type="InterPro" id="IPR036188">
    <property type="entry name" value="FAD/NAD-bd_sf"/>
</dbReference>
<keyword evidence="3" id="KW-1185">Reference proteome</keyword>
<evidence type="ECO:0000256" key="1">
    <source>
        <dbReference type="ARBA" id="ARBA00023002"/>
    </source>
</evidence>
<dbReference type="Proteomes" id="UP001499933">
    <property type="component" value="Unassembled WGS sequence"/>
</dbReference>
<dbReference type="InterPro" id="IPR050982">
    <property type="entry name" value="Auxin_biosynth/cation_transpt"/>
</dbReference>
<sequence>MTETVLDTAVVGAGAAGLHVGRLLGDRGVSTELFDEHARVGDSWRERYRSLRIFSPGRLSSLPGLPLDVGFFGYPSARQMGDYLERYAARFGIPVRTGASVVSLTRDGSGRFRLELADGDTVLAQRVIVASGAHRVAKLPAFAAEIDDRTTQLTSIDYQGPEQLAPGPVLVIGAGNSGTDIALEAAGNGHQVTISGRHPGQVPVDVDTPFGNLTSSIFLRHLRHLTVDTEKGRAARDARRGIMLVRNKLADLDRAGITRVARIDSVADGRPVTADGIAIDAATVVWATGSRPDFGWIRVDGALDSQGEPIHDRGIARGCSGLAFVGLDFQYSAASGALFGMGADAAYVVAALFGADHPAEAGTAVAAKV</sequence>
<dbReference type="PANTHER" id="PTHR43539">
    <property type="entry name" value="FLAVIN-BINDING MONOOXYGENASE-LIKE PROTEIN (AFU_ORTHOLOGUE AFUA_4G09220)"/>
    <property type="match status" value="1"/>
</dbReference>
<proteinExistence type="predicted"/>
<dbReference type="SUPFAM" id="SSF51905">
    <property type="entry name" value="FAD/NAD(P)-binding domain"/>
    <property type="match status" value="2"/>
</dbReference>
<evidence type="ECO:0000313" key="3">
    <source>
        <dbReference type="Proteomes" id="UP001499933"/>
    </source>
</evidence>
<name>A0ABN2QSB6_9MICO</name>
<dbReference type="PANTHER" id="PTHR43539:SF78">
    <property type="entry name" value="FLAVIN-CONTAINING MONOOXYGENASE"/>
    <property type="match status" value="1"/>
</dbReference>
<dbReference type="Pfam" id="PF13738">
    <property type="entry name" value="Pyr_redox_3"/>
    <property type="match status" value="1"/>
</dbReference>
<gene>
    <name evidence="2" type="ORF">GCM10009776_19050</name>
</gene>
<accession>A0ABN2QSB6</accession>
<reference evidence="2 3" key="1">
    <citation type="journal article" date="2019" name="Int. J. Syst. Evol. Microbiol.">
        <title>The Global Catalogue of Microorganisms (GCM) 10K type strain sequencing project: providing services to taxonomists for standard genome sequencing and annotation.</title>
        <authorList>
            <consortium name="The Broad Institute Genomics Platform"/>
            <consortium name="The Broad Institute Genome Sequencing Center for Infectious Disease"/>
            <person name="Wu L."/>
            <person name="Ma J."/>
        </authorList>
    </citation>
    <scope>NUCLEOTIDE SEQUENCE [LARGE SCALE GENOMIC DNA]</scope>
    <source>
        <strain evidence="2 3">JCM 14901</strain>
    </source>
</reference>
<evidence type="ECO:0000313" key="2">
    <source>
        <dbReference type="EMBL" id="GAA1957036.1"/>
    </source>
</evidence>
<protein>
    <submittedName>
        <fullName evidence="2">NAD(P)/FAD-dependent oxidoreductase</fullName>
    </submittedName>
</protein>
<comment type="caution">
    <text evidence="2">The sequence shown here is derived from an EMBL/GenBank/DDBJ whole genome shotgun (WGS) entry which is preliminary data.</text>
</comment>